<feature type="region of interest" description="Disordered" evidence="1">
    <location>
        <begin position="654"/>
        <end position="680"/>
    </location>
</feature>
<evidence type="ECO:0000313" key="2">
    <source>
        <dbReference type="EMBL" id="KAF4635789.1"/>
    </source>
</evidence>
<dbReference type="EMBL" id="JAAMPI010000099">
    <property type="protein sequence ID" value="KAF4635789.1"/>
    <property type="molecule type" value="Genomic_DNA"/>
</dbReference>
<dbReference type="Proteomes" id="UP000566819">
    <property type="component" value="Unassembled WGS sequence"/>
</dbReference>
<accession>A0A8H4W9G9</accession>
<feature type="compositionally biased region" description="Low complexity" evidence="1">
    <location>
        <begin position="178"/>
        <end position="193"/>
    </location>
</feature>
<keyword evidence="3" id="KW-1185">Reference proteome</keyword>
<feature type="region of interest" description="Disordered" evidence="1">
    <location>
        <begin position="319"/>
        <end position="344"/>
    </location>
</feature>
<feature type="region of interest" description="Disordered" evidence="1">
    <location>
        <begin position="484"/>
        <end position="507"/>
    </location>
</feature>
<protein>
    <submittedName>
        <fullName evidence="2">Uncharacterized protein</fullName>
    </submittedName>
</protein>
<feature type="region of interest" description="Disordered" evidence="1">
    <location>
        <begin position="148"/>
        <end position="209"/>
    </location>
</feature>
<feature type="region of interest" description="Disordered" evidence="1">
    <location>
        <begin position="531"/>
        <end position="561"/>
    </location>
</feature>
<feature type="compositionally biased region" description="Polar residues" evidence="1">
    <location>
        <begin position="154"/>
        <end position="170"/>
    </location>
</feature>
<name>A0A8H4W9G9_9HELO</name>
<proteinExistence type="predicted"/>
<organism evidence="2 3">
    <name type="scientific">Cudoniella acicularis</name>
    <dbReference type="NCBI Taxonomy" id="354080"/>
    <lineage>
        <taxon>Eukaryota</taxon>
        <taxon>Fungi</taxon>
        <taxon>Dikarya</taxon>
        <taxon>Ascomycota</taxon>
        <taxon>Pezizomycotina</taxon>
        <taxon>Leotiomycetes</taxon>
        <taxon>Helotiales</taxon>
        <taxon>Tricladiaceae</taxon>
        <taxon>Cudoniella</taxon>
    </lineage>
</organism>
<evidence type="ECO:0000313" key="3">
    <source>
        <dbReference type="Proteomes" id="UP000566819"/>
    </source>
</evidence>
<feature type="compositionally biased region" description="Polar residues" evidence="1">
    <location>
        <begin position="333"/>
        <end position="344"/>
    </location>
</feature>
<sequence>MNTPPPNTSFTSQNATEEEVPVFARKFLLKLRRRNKKEGAKEAAAILLPPTASSAHTRAGRRYIRIEVPPGYDPVHSVISPFASQLSTVVEGRAVEGTKPLLETERSRVEQERSTIVNSAVQEELGPNTTRIGLTSSPPTPPRSIYTTYPPLANNISRPNSRGTTKSMDSTKQKTHSRGVSGVSTTPSVGSSSAIPPRGSSLSKIPRSIGQYPKGVKDLSHGFIAETESIQSSRTTASQSPSAVFGTVETARSYSANIEHIRHTPRLRSASTDVDSLVMDGISRSLTVPPAQTQYHRHSYAGLPSSIREISQGAAEAIQQGGGKLSEVKKQQRNGTDAIQPRPQSDVLNHGIERHWENFNFAVLPSQLAEEDMFVCRIPFLCDENEIGNEHVHYRESPNRIISISREEARQRMINSSPYNIRPNSDIVFETPTRAESMKYGRGIAKSTTLQTTTEAVKGSGSEHMEELRNIVTYQKPMQDSIVGNGGGVTNSHITMNRSTRSGERKDTEIQTAITFAEKGRAMGQAKIEAKRVSTPGKSTRFSSVGGKTESSRPIAPPKSRNRYMDGNHAQINNLITPPKQKELPPVLRDTGALNTTTRVESSSNETWKLTTDGTNTIIGIIYHRQSSLPPYLGSFPEIGPSIFQTGPLPARPVTAPSTSKIPLATPNINGRTQTPHSSYETAFTSNDSEIRSSLTQRKDGNMQAWESMKEVGTFVPASEKKTLEEHRFFPAGVEESGDADQVGEVGR</sequence>
<feature type="compositionally biased region" description="Polar residues" evidence="1">
    <location>
        <begin position="490"/>
        <end position="500"/>
    </location>
</feature>
<gene>
    <name evidence="2" type="ORF">G7Y89_g2301</name>
</gene>
<feature type="region of interest" description="Disordered" evidence="1">
    <location>
        <begin position="727"/>
        <end position="748"/>
    </location>
</feature>
<evidence type="ECO:0000256" key="1">
    <source>
        <dbReference type="SAM" id="MobiDB-lite"/>
    </source>
</evidence>
<reference evidence="2 3" key="1">
    <citation type="submission" date="2020-03" db="EMBL/GenBank/DDBJ databases">
        <title>Draft Genome Sequence of Cudoniella acicularis.</title>
        <authorList>
            <person name="Buettner E."/>
            <person name="Kellner H."/>
        </authorList>
    </citation>
    <scope>NUCLEOTIDE SEQUENCE [LARGE SCALE GENOMIC DNA]</scope>
    <source>
        <strain evidence="2 3">DSM 108380</strain>
    </source>
</reference>
<feature type="compositionally biased region" description="Polar residues" evidence="1">
    <location>
        <begin position="656"/>
        <end position="680"/>
    </location>
</feature>
<comment type="caution">
    <text evidence="2">The sequence shown here is derived from an EMBL/GenBank/DDBJ whole genome shotgun (WGS) entry which is preliminary data.</text>
</comment>
<dbReference type="AlphaFoldDB" id="A0A8H4W9G9"/>